<keyword evidence="3" id="KW-1185">Reference proteome</keyword>
<dbReference type="AlphaFoldDB" id="A0A9Q1GCF0"/>
<name>A0A9Q1GCF0_SYNKA</name>
<accession>A0A9Q1GCF0</accession>
<proteinExistence type="predicted"/>
<comment type="caution">
    <text evidence="2">The sequence shown here is derived from an EMBL/GenBank/DDBJ whole genome shotgun (WGS) entry which is preliminary data.</text>
</comment>
<evidence type="ECO:0000313" key="3">
    <source>
        <dbReference type="Proteomes" id="UP001152622"/>
    </source>
</evidence>
<dbReference type="Proteomes" id="UP001152622">
    <property type="component" value="Chromosome 1"/>
</dbReference>
<sequence>MEVARGSQRAFKVRPVSIAYYARLEEEGFTAEAPSRLQSFGGATKAFGNDSDSHADGKGSVSEAGEAFCFAVERGEGERE</sequence>
<evidence type="ECO:0000256" key="1">
    <source>
        <dbReference type="SAM" id="MobiDB-lite"/>
    </source>
</evidence>
<dbReference type="EMBL" id="JAINUF010000001">
    <property type="protein sequence ID" value="KAJ8381604.1"/>
    <property type="molecule type" value="Genomic_DNA"/>
</dbReference>
<reference evidence="2" key="1">
    <citation type="journal article" date="2023" name="Science">
        <title>Genome structures resolve the early diversification of teleost fishes.</title>
        <authorList>
            <person name="Parey E."/>
            <person name="Louis A."/>
            <person name="Montfort J."/>
            <person name="Bouchez O."/>
            <person name="Roques C."/>
            <person name="Iampietro C."/>
            <person name="Lluch J."/>
            <person name="Castinel A."/>
            <person name="Donnadieu C."/>
            <person name="Desvignes T."/>
            <person name="Floi Bucao C."/>
            <person name="Jouanno E."/>
            <person name="Wen M."/>
            <person name="Mejri S."/>
            <person name="Dirks R."/>
            <person name="Jansen H."/>
            <person name="Henkel C."/>
            <person name="Chen W.J."/>
            <person name="Zahm M."/>
            <person name="Cabau C."/>
            <person name="Klopp C."/>
            <person name="Thompson A.W."/>
            <person name="Robinson-Rechavi M."/>
            <person name="Braasch I."/>
            <person name="Lecointre G."/>
            <person name="Bobe J."/>
            <person name="Postlethwait J.H."/>
            <person name="Berthelot C."/>
            <person name="Roest Crollius H."/>
            <person name="Guiguen Y."/>
        </authorList>
    </citation>
    <scope>NUCLEOTIDE SEQUENCE</scope>
    <source>
        <strain evidence="2">WJC10195</strain>
    </source>
</reference>
<organism evidence="2 3">
    <name type="scientific">Synaphobranchus kaupii</name>
    <name type="common">Kaup's arrowtooth eel</name>
    <dbReference type="NCBI Taxonomy" id="118154"/>
    <lineage>
        <taxon>Eukaryota</taxon>
        <taxon>Metazoa</taxon>
        <taxon>Chordata</taxon>
        <taxon>Craniata</taxon>
        <taxon>Vertebrata</taxon>
        <taxon>Euteleostomi</taxon>
        <taxon>Actinopterygii</taxon>
        <taxon>Neopterygii</taxon>
        <taxon>Teleostei</taxon>
        <taxon>Anguilliformes</taxon>
        <taxon>Synaphobranchidae</taxon>
        <taxon>Synaphobranchus</taxon>
    </lineage>
</organism>
<protein>
    <submittedName>
        <fullName evidence="2">Uncharacterized protein</fullName>
    </submittedName>
</protein>
<gene>
    <name evidence="2" type="ORF">SKAU_G00023820</name>
</gene>
<evidence type="ECO:0000313" key="2">
    <source>
        <dbReference type="EMBL" id="KAJ8381604.1"/>
    </source>
</evidence>
<feature type="region of interest" description="Disordered" evidence="1">
    <location>
        <begin position="41"/>
        <end position="61"/>
    </location>
</feature>